<dbReference type="GO" id="GO:0016491">
    <property type="term" value="F:oxidoreductase activity"/>
    <property type="evidence" value="ECO:0007669"/>
    <property type="project" value="UniProtKB-KW"/>
</dbReference>
<dbReference type="InterPro" id="IPR018170">
    <property type="entry name" value="Aldo/ket_reductase_CS"/>
</dbReference>
<keyword evidence="3" id="KW-0560">Oxidoreductase</keyword>
<evidence type="ECO:0000313" key="8">
    <source>
        <dbReference type="EMBL" id="JAP56733.1"/>
    </source>
</evidence>
<protein>
    <submittedName>
        <fullName evidence="8">1,5-anhydro-D-fructose reductase</fullName>
    </submittedName>
</protein>
<feature type="non-terminal residue" evidence="8">
    <location>
        <position position="1"/>
    </location>
</feature>
<organism evidence="8">
    <name type="scientific">Schistocephalus solidus</name>
    <name type="common">Tapeworm</name>
    <dbReference type="NCBI Taxonomy" id="70667"/>
    <lineage>
        <taxon>Eukaryota</taxon>
        <taxon>Metazoa</taxon>
        <taxon>Spiralia</taxon>
        <taxon>Lophotrochozoa</taxon>
        <taxon>Platyhelminthes</taxon>
        <taxon>Cestoda</taxon>
        <taxon>Eucestoda</taxon>
        <taxon>Diphyllobothriidea</taxon>
        <taxon>Diphyllobothriidae</taxon>
        <taxon>Schistocephalus</taxon>
    </lineage>
</organism>
<dbReference type="PIRSF" id="PIRSF000097">
    <property type="entry name" value="AKR"/>
    <property type="match status" value="1"/>
</dbReference>
<dbReference type="InterPro" id="IPR036812">
    <property type="entry name" value="NAD(P)_OxRdtase_dom_sf"/>
</dbReference>
<dbReference type="AlphaFoldDB" id="A0A0X3PXY2"/>
<dbReference type="InterPro" id="IPR020471">
    <property type="entry name" value="AKR"/>
</dbReference>
<sequence length="342" mass="38607">SLYLGSTLKISQTVYFTCDTRSFDMSSTKQTFLTLNNGGKMPALGLGTFMSPPEEVEKAVTWAIEAGYRHIDCAAFYQNEPAVGSALNKAIQNGLIKREDIFITSKLWCSEHRAKDVRPACEGSLKRLGLEYLDLYLVHWPVSFKIKPNVQFSKDDPDCLEYEDVPLEETWAAMEDLVDARLVKSIGVSNFNKSQIERLLKMCRIKPAVNQIEVSVNWMNSKMVEYAKSKDIKVTAYAPFGSPVFIRDTAIPSPLQEEYVVKIAQAHGKTPAQVLLRHALQRGLIVIPGSINAGRIRQNIDVFDFELTEEEMRILNTSGKNVRLFSIPCIANHPEYPFNDEY</sequence>
<name>A0A0X3PXY2_SCHSO</name>
<gene>
    <name evidence="8" type="primary">AKCL2</name>
    <name evidence="8" type="ORF">TR93261</name>
</gene>
<feature type="binding site" evidence="5">
    <location>
        <position position="139"/>
    </location>
    <ligand>
        <name>substrate</name>
    </ligand>
</feature>
<evidence type="ECO:0000256" key="1">
    <source>
        <dbReference type="ARBA" id="ARBA00007905"/>
    </source>
</evidence>
<dbReference type="PROSITE" id="PS00798">
    <property type="entry name" value="ALDOKETO_REDUCTASE_1"/>
    <property type="match status" value="1"/>
</dbReference>
<reference evidence="8" key="1">
    <citation type="submission" date="2016-01" db="EMBL/GenBank/DDBJ databases">
        <title>Reference transcriptome for the parasite Schistocephalus solidus: insights into the molecular evolution of parasitism.</title>
        <authorList>
            <person name="Hebert F.O."/>
            <person name="Grambauer S."/>
            <person name="Barber I."/>
            <person name="Landry C.R."/>
            <person name="Aubin-Horth N."/>
        </authorList>
    </citation>
    <scope>NUCLEOTIDE SEQUENCE</scope>
</reference>
<dbReference type="PRINTS" id="PR00069">
    <property type="entry name" value="ALDKETRDTASE"/>
</dbReference>
<dbReference type="PANTHER" id="PTHR11732">
    <property type="entry name" value="ALDO/KETO REDUCTASE"/>
    <property type="match status" value="1"/>
</dbReference>
<feature type="site" description="Lowers pKa of active site Tyr" evidence="6">
    <location>
        <position position="106"/>
    </location>
</feature>
<dbReference type="Gene3D" id="3.20.20.100">
    <property type="entry name" value="NADP-dependent oxidoreductase domain"/>
    <property type="match status" value="1"/>
</dbReference>
<keyword evidence="2" id="KW-0521">NADP</keyword>
<evidence type="ECO:0000259" key="7">
    <source>
        <dbReference type="Pfam" id="PF00248"/>
    </source>
</evidence>
<dbReference type="Pfam" id="PF00248">
    <property type="entry name" value="Aldo_ket_red"/>
    <property type="match status" value="1"/>
</dbReference>
<dbReference type="SUPFAM" id="SSF51430">
    <property type="entry name" value="NAD(P)-linked oxidoreductase"/>
    <property type="match status" value="1"/>
</dbReference>
<dbReference type="InterPro" id="IPR023210">
    <property type="entry name" value="NADP_OxRdtase_dom"/>
</dbReference>
<dbReference type="PROSITE" id="PS00062">
    <property type="entry name" value="ALDOKETO_REDUCTASE_2"/>
    <property type="match status" value="1"/>
</dbReference>
<proteinExistence type="inferred from homology"/>
<evidence type="ECO:0000256" key="2">
    <source>
        <dbReference type="ARBA" id="ARBA00022857"/>
    </source>
</evidence>
<feature type="active site" description="Proton donor" evidence="4">
    <location>
        <position position="77"/>
    </location>
</feature>
<accession>A0A0X3PXY2</accession>
<evidence type="ECO:0000256" key="5">
    <source>
        <dbReference type="PIRSR" id="PIRSR000097-2"/>
    </source>
</evidence>
<comment type="similarity">
    <text evidence="1">Belongs to the aldo/keto reductase family.</text>
</comment>
<dbReference type="EMBL" id="GEEE01006492">
    <property type="protein sequence ID" value="JAP56733.1"/>
    <property type="molecule type" value="Transcribed_RNA"/>
</dbReference>
<evidence type="ECO:0000256" key="3">
    <source>
        <dbReference type="ARBA" id="ARBA00023002"/>
    </source>
</evidence>
<evidence type="ECO:0000256" key="6">
    <source>
        <dbReference type="PIRSR" id="PIRSR000097-3"/>
    </source>
</evidence>
<dbReference type="FunFam" id="3.20.20.100:FF:000006">
    <property type="entry name" value="Aldo-keto reductase family 1 member A1"/>
    <property type="match status" value="1"/>
</dbReference>
<feature type="domain" description="NADP-dependent oxidoreductase" evidence="7">
    <location>
        <begin position="44"/>
        <end position="316"/>
    </location>
</feature>
<evidence type="ECO:0000256" key="4">
    <source>
        <dbReference type="PIRSR" id="PIRSR000097-1"/>
    </source>
</evidence>